<proteinExistence type="predicted"/>
<comment type="catalytic activity">
    <reaction evidence="1 3">
        <text>Thiol-dependent hydrolysis of ester, thioester, amide, peptide and isopeptide bonds formed by the C-terminal Gly of ubiquitin (a 76-residue protein attached to proteins as an intracellular targeting signal).</text>
        <dbReference type="EC" id="3.4.19.12"/>
    </reaction>
</comment>
<dbReference type="GO" id="GO:0005634">
    <property type="term" value="C:nucleus"/>
    <property type="evidence" value="ECO:0007669"/>
    <property type="project" value="TreeGrafter"/>
</dbReference>
<keyword evidence="3" id="KW-0833">Ubl conjugation pathway</keyword>
<keyword evidence="2 3" id="KW-0378">Hydrolase</keyword>
<dbReference type="InterPro" id="IPR003323">
    <property type="entry name" value="OTU_dom"/>
</dbReference>
<evidence type="ECO:0000313" key="6">
    <source>
        <dbReference type="EMBL" id="KAI5436718.1"/>
    </source>
</evidence>
<dbReference type="GO" id="GO:0005829">
    <property type="term" value="C:cytosol"/>
    <property type="evidence" value="ECO:0007669"/>
    <property type="project" value="TreeGrafter"/>
</dbReference>
<evidence type="ECO:0000256" key="1">
    <source>
        <dbReference type="ARBA" id="ARBA00000707"/>
    </source>
</evidence>
<evidence type="ECO:0000313" key="7">
    <source>
        <dbReference type="Proteomes" id="UP001058974"/>
    </source>
</evidence>
<sequence length="391" mass="43668">MEADEDSDISIANTMKRNIENVTKSQDNDSQENAKKVVDVNEENDTDEERHINMMKITCSAVSFSLRCNSLSIFMAQKLLNEENNILKQLRDGTAKFEIVSSPVPSVVSPFNPNSSFFGAGSSSTLFFARIGSSIGRQSAAMKKLERFSVHKVTGDGRCLFRALVKGMAYNKGVALNQREERENADELRMAVKEAICENVGDRKLYEEAIIVVTVDEPLQRYCRRIVQPDFWGGESELLVLSKLCKQPIIVYIPEHEHSGGVRGSGFIPIAEYGSEFVKGSSRKAVRLLFSGTHVPKNMVTKHQDQYVVGSSSPLSKPTKKDVLHDLMEVSKALQEIIIASTIRKKNMDNLIKIMTKEKEVEEEEEAGSDEEEETASEEEEDNSKDCSLLA</sequence>
<dbReference type="GO" id="GO:0030968">
    <property type="term" value="P:endoplasmic reticulum unfolded protein response"/>
    <property type="evidence" value="ECO:0007669"/>
    <property type="project" value="TreeGrafter"/>
</dbReference>
<dbReference type="EC" id="3.4.19.12" evidence="3"/>
<dbReference type="FunFam" id="3.90.70.80:FF:000019">
    <property type="entry name" value="Cysteine proteinases superfamily protein"/>
    <property type="match status" value="1"/>
</dbReference>
<dbReference type="Gramene" id="Psat02G0300600-T1">
    <property type="protein sequence ID" value="KAI5436718.1"/>
    <property type="gene ID" value="KIW84_023006"/>
</dbReference>
<protein>
    <recommendedName>
        <fullName evidence="3">Ubiquitin thioesterase OTU</fullName>
        <ecNumber evidence="3">3.4.19.12</ecNumber>
    </recommendedName>
</protein>
<evidence type="ECO:0000256" key="2">
    <source>
        <dbReference type="ARBA" id="ARBA00022801"/>
    </source>
</evidence>
<keyword evidence="3" id="KW-0645">Protease</keyword>
<accession>A0A9D5B7D8</accession>
<feature type="region of interest" description="Disordered" evidence="4">
    <location>
        <begin position="1"/>
        <end position="47"/>
    </location>
</feature>
<evidence type="ECO:0000256" key="4">
    <source>
        <dbReference type="SAM" id="MobiDB-lite"/>
    </source>
</evidence>
<dbReference type="GO" id="GO:0016579">
    <property type="term" value="P:protein deubiquitination"/>
    <property type="evidence" value="ECO:0007669"/>
    <property type="project" value="TreeGrafter"/>
</dbReference>
<dbReference type="PANTHER" id="PTHR13312:SF3">
    <property type="entry name" value="OVARIAN TUMOR DOMAIN-CONTAINING DEUBIQUITINATING ENZYME 3"/>
    <property type="match status" value="1"/>
</dbReference>
<name>A0A9D5B7D8_PEA</name>
<dbReference type="Gene3D" id="3.90.70.80">
    <property type="match status" value="1"/>
</dbReference>
<comment type="caution">
    <text evidence="6">The sequence shown here is derived from an EMBL/GenBank/DDBJ whole genome shotgun (WGS) entry which is preliminary data.</text>
</comment>
<keyword evidence="3" id="KW-0788">Thiol protease</keyword>
<feature type="region of interest" description="Disordered" evidence="4">
    <location>
        <begin position="356"/>
        <end position="391"/>
    </location>
</feature>
<dbReference type="Proteomes" id="UP001058974">
    <property type="component" value="Chromosome 2"/>
</dbReference>
<dbReference type="SUPFAM" id="SSF54001">
    <property type="entry name" value="Cysteine proteinases"/>
    <property type="match status" value="1"/>
</dbReference>
<feature type="compositionally biased region" description="Polar residues" evidence="4">
    <location>
        <begin position="10"/>
        <end position="25"/>
    </location>
</feature>
<comment type="function">
    <text evidence="3">Hydrolase that can remove conjugated ubiquitin from proteins and may therefore play an important regulatory role at the level of protein turnover by preventing degradation.</text>
</comment>
<dbReference type="EMBL" id="JAMSHJ010000002">
    <property type="protein sequence ID" value="KAI5436718.1"/>
    <property type="molecule type" value="Genomic_DNA"/>
</dbReference>
<evidence type="ECO:0000259" key="5">
    <source>
        <dbReference type="PROSITE" id="PS50802"/>
    </source>
</evidence>
<comment type="subcellular location">
    <subcellularLocation>
        <location evidence="3">Cytoplasm</location>
    </subcellularLocation>
</comment>
<dbReference type="Pfam" id="PF02338">
    <property type="entry name" value="OTU"/>
    <property type="match status" value="1"/>
</dbReference>
<organism evidence="6 7">
    <name type="scientific">Pisum sativum</name>
    <name type="common">Garden pea</name>
    <name type="synonym">Lathyrus oleraceus</name>
    <dbReference type="NCBI Taxonomy" id="3888"/>
    <lineage>
        <taxon>Eukaryota</taxon>
        <taxon>Viridiplantae</taxon>
        <taxon>Streptophyta</taxon>
        <taxon>Embryophyta</taxon>
        <taxon>Tracheophyta</taxon>
        <taxon>Spermatophyta</taxon>
        <taxon>Magnoliopsida</taxon>
        <taxon>eudicotyledons</taxon>
        <taxon>Gunneridae</taxon>
        <taxon>Pentapetalae</taxon>
        <taxon>rosids</taxon>
        <taxon>fabids</taxon>
        <taxon>Fabales</taxon>
        <taxon>Fabaceae</taxon>
        <taxon>Papilionoideae</taxon>
        <taxon>50 kb inversion clade</taxon>
        <taxon>NPAAA clade</taxon>
        <taxon>Hologalegina</taxon>
        <taxon>IRL clade</taxon>
        <taxon>Fabeae</taxon>
        <taxon>Lathyrus</taxon>
    </lineage>
</organism>
<reference evidence="6 7" key="1">
    <citation type="journal article" date="2022" name="Nat. Genet.">
        <title>Improved pea reference genome and pan-genome highlight genomic features and evolutionary characteristics.</title>
        <authorList>
            <person name="Yang T."/>
            <person name="Liu R."/>
            <person name="Luo Y."/>
            <person name="Hu S."/>
            <person name="Wang D."/>
            <person name="Wang C."/>
            <person name="Pandey M.K."/>
            <person name="Ge S."/>
            <person name="Xu Q."/>
            <person name="Li N."/>
            <person name="Li G."/>
            <person name="Huang Y."/>
            <person name="Saxena R.K."/>
            <person name="Ji Y."/>
            <person name="Li M."/>
            <person name="Yan X."/>
            <person name="He Y."/>
            <person name="Liu Y."/>
            <person name="Wang X."/>
            <person name="Xiang C."/>
            <person name="Varshney R.K."/>
            <person name="Ding H."/>
            <person name="Gao S."/>
            <person name="Zong X."/>
        </authorList>
    </citation>
    <scope>NUCLEOTIDE SEQUENCE [LARGE SCALE GENOMIC DNA]</scope>
    <source>
        <strain evidence="6 7">cv. Zhongwan 6</strain>
    </source>
</reference>
<dbReference type="PANTHER" id="PTHR13312">
    <property type="entry name" value="HIV-INDUCED PROTEIN-7-LIKE PROTEASE"/>
    <property type="match status" value="1"/>
</dbReference>
<dbReference type="InterPro" id="IPR038765">
    <property type="entry name" value="Papain-like_cys_pep_sf"/>
</dbReference>
<feature type="compositionally biased region" description="Acidic residues" evidence="4">
    <location>
        <begin position="361"/>
        <end position="383"/>
    </location>
</feature>
<keyword evidence="7" id="KW-1185">Reference proteome</keyword>
<evidence type="ECO:0000256" key="3">
    <source>
        <dbReference type="RuleBase" id="RU367104"/>
    </source>
</evidence>
<dbReference type="PROSITE" id="PS50802">
    <property type="entry name" value="OTU"/>
    <property type="match status" value="1"/>
</dbReference>
<gene>
    <name evidence="6" type="ORF">KIW84_023006</name>
</gene>
<dbReference type="GO" id="GO:0036503">
    <property type="term" value="P:ERAD pathway"/>
    <property type="evidence" value="ECO:0007669"/>
    <property type="project" value="TreeGrafter"/>
</dbReference>
<feature type="domain" description="OTU" evidence="5">
    <location>
        <begin position="148"/>
        <end position="273"/>
    </location>
</feature>
<keyword evidence="3" id="KW-0963">Cytoplasm</keyword>
<dbReference type="GO" id="GO:0004843">
    <property type="term" value="F:cysteine-type deubiquitinase activity"/>
    <property type="evidence" value="ECO:0007669"/>
    <property type="project" value="UniProtKB-UniRule"/>
</dbReference>
<dbReference type="AlphaFoldDB" id="A0A9D5B7D8"/>